<dbReference type="InterPro" id="IPR013159">
    <property type="entry name" value="DnaA_C"/>
</dbReference>
<name>A0A9W6NBN6_9HYPH</name>
<organism evidence="2 3">
    <name type="scientific">Ancylobacter defluvii</name>
    <dbReference type="NCBI Taxonomy" id="1282440"/>
    <lineage>
        <taxon>Bacteria</taxon>
        <taxon>Pseudomonadati</taxon>
        <taxon>Pseudomonadota</taxon>
        <taxon>Alphaproteobacteria</taxon>
        <taxon>Hyphomicrobiales</taxon>
        <taxon>Xanthobacteraceae</taxon>
        <taxon>Ancylobacter</taxon>
    </lineage>
</organism>
<accession>A0A9W6NBN6</accession>
<dbReference type="InterPro" id="IPR010921">
    <property type="entry name" value="Trp_repressor/repl_initiator"/>
</dbReference>
<dbReference type="GO" id="GO:0043565">
    <property type="term" value="F:sequence-specific DNA binding"/>
    <property type="evidence" value="ECO:0007669"/>
    <property type="project" value="InterPro"/>
</dbReference>
<dbReference type="Pfam" id="PF08299">
    <property type="entry name" value="Bac_DnaA_C"/>
    <property type="match status" value="1"/>
</dbReference>
<reference evidence="2" key="2">
    <citation type="submission" date="2023-01" db="EMBL/GenBank/DDBJ databases">
        <authorList>
            <person name="Sun Q."/>
            <person name="Evtushenko L."/>
        </authorList>
    </citation>
    <scope>NUCLEOTIDE SEQUENCE</scope>
    <source>
        <strain evidence="2">VKM B-2789</strain>
    </source>
</reference>
<gene>
    <name evidence="2" type="ORF">GCM10017653_37890</name>
</gene>
<dbReference type="RefSeq" id="WP_213359441.1">
    <property type="nucleotide sequence ID" value="NZ_BSFM01000017.1"/>
</dbReference>
<evidence type="ECO:0000259" key="1">
    <source>
        <dbReference type="SMART" id="SM00760"/>
    </source>
</evidence>
<proteinExistence type="predicted"/>
<dbReference type="Proteomes" id="UP001143330">
    <property type="component" value="Unassembled WGS sequence"/>
</dbReference>
<dbReference type="AlphaFoldDB" id="A0A9W6NBN6"/>
<dbReference type="Gene3D" id="1.10.1750.10">
    <property type="match status" value="1"/>
</dbReference>
<sequence length="190" mass="20570">MTEISVREIISVVADHFGVAAAEIVSQRMHRQVLWPRVAVVGLAARLTPYTLTHIGRALGNRDPSTICSSRQKFVARLSSDPAAAREIEAIETALLQRSTGRNGEHQAVTELAALEREIASRATEARRAQALAEAGERRLATVRNAHAIVATARRLASVERAARDGMPAAMRKRDAAMAELLRLAGDAHV</sequence>
<dbReference type="GO" id="GO:0005524">
    <property type="term" value="F:ATP binding"/>
    <property type="evidence" value="ECO:0007669"/>
    <property type="project" value="InterPro"/>
</dbReference>
<dbReference type="GO" id="GO:0006275">
    <property type="term" value="P:regulation of DNA replication"/>
    <property type="evidence" value="ECO:0007669"/>
    <property type="project" value="InterPro"/>
</dbReference>
<dbReference type="SUPFAM" id="SSF48295">
    <property type="entry name" value="TrpR-like"/>
    <property type="match status" value="1"/>
</dbReference>
<dbReference type="CDD" id="cd06571">
    <property type="entry name" value="Bac_DnaA_C"/>
    <property type="match status" value="1"/>
</dbReference>
<dbReference type="SMART" id="SM00760">
    <property type="entry name" value="Bac_DnaA_C"/>
    <property type="match status" value="1"/>
</dbReference>
<keyword evidence="3" id="KW-1185">Reference proteome</keyword>
<protein>
    <recommendedName>
        <fullName evidence="1">Chromosomal replication initiator DnaA C-terminal domain-containing protein</fullName>
    </recommendedName>
</protein>
<comment type="caution">
    <text evidence="2">The sequence shown here is derived from an EMBL/GenBank/DDBJ whole genome shotgun (WGS) entry which is preliminary data.</text>
</comment>
<evidence type="ECO:0000313" key="3">
    <source>
        <dbReference type="Proteomes" id="UP001143330"/>
    </source>
</evidence>
<evidence type="ECO:0000313" key="2">
    <source>
        <dbReference type="EMBL" id="GLK85719.1"/>
    </source>
</evidence>
<dbReference type="GO" id="GO:0006270">
    <property type="term" value="P:DNA replication initiation"/>
    <property type="evidence" value="ECO:0007669"/>
    <property type="project" value="InterPro"/>
</dbReference>
<dbReference type="EMBL" id="BSFM01000017">
    <property type="protein sequence ID" value="GLK85719.1"/>
    <property type="molecule type" value="Genomic_DNA"/>
</dbReference>
<feature type="domain" description="Chromosomal replication initiator DnaA C-terminal" evidence="1">
    <location>
        <begin position="5"/>
        <end position="74"/>
    </location>
</feature>
<reference evidence="2" key="1">
    <citation type="journal article" date="2014" name="Int. J. Syst. Evol. Microbiol.">
        <title>Complete genome sequence of Corynebacterium casei LMG S-19264T (=DSM 44701T), isolated from a smear-ripened cheese.</title>
        <authorList>
            <consortium name="US DOE Joint Genome Institute (JGI-PGF)"/>
            <person name="Walter F."/>
            <person name="Albersmeier A."/>
            <person name="Kalinowski J."/>
            <person name="Ruckert C."/>
        </authorList>
    </citation>
    <scope>NUCLEOTIDE SEQUENCE</scope>
    <source>
        <strain evidence="2">VKM B-2789</strain>
    </source>
</reference>